<dbReference type="AlphaFoldDB" id="A0A1C3TMK7"/>
<protein>
    <submittedName>
        <fullName evidence="1">Uncharacterized protein</fullName>
    </submittedName>
</protein>
<evidence type="ECO:0000313" key="2">
    <source>
        <dbReference type="Proteomes" id="UP000093071"/>
    </source>
</evidence>
<accession>A0A1C3TMK7</accession>
<sequence>MKAIFADPTRGIAPLCKVALALKPGSAHYPSEIYAALGIAAFAAPARTATIED</sequence>
<gene>
    <name evidence="1" type="ORF">BN444_03829</name>
</gene>
<dbReference type="RefSeq" id="WP_003481052.1">
    <property type="nucleotide sequence ID" value="NZ_LT604072.1"/>
</dbReference>
<dbReference type="EMBL" id="LT604072">
    <property type="protein sequence ID" value="SCB04422.1"/>
    <property type="molecule type" value="Genomic_DNA"/>
</dbReference>
<reference evidence="2" key="1">
    <citation type="submission" date="2016-07" db="EMBL/GenBank/DDBJ databases">
        <authorList>
            <person name="Jaenicke Sebastian"/>
        </authorList>
    </citation>
    <scope>NUCLEOTIDE SEQUENCE [LARGE SCALE GENOMIC DNA]</scope>
</reference>
<proteinExistence type="predicted"/>
<dbReference type="PATRIC" id="fig|1261556.5.peg.1743"/>
<evidence type="ECO:0000313" key="1">
    <source>
        <dbReference type="EMBL" id="SCB04422.1"/>
    </source>
</evidence>
<dbReference type="Proteomes" id="UP000093071">
    <property type="component" value="Chromosome I"/>
</dbReference>
<organism evidence="1 2">
    <name type="scientific">Xanthomonas translucens pv. translucens DSM 18974</name>
    <dbReference type="NCBI Taxonomy" id="1261556"/>
    <lineage>
        <taxon>Bacteria</taxon>
        <taxon>Pseudomonadati</taxon>
        <taxon>Pseudomonadota</taxon>
        <taxon>Gammaproteobacteria</taxon>
        <taxon>Lysobacterales</taxon>
        <taxon>Lysobacteraceae</taxon>
        <taxon>Xanthomonas</taxon>
        <taxon>Xanthomonas translucens group</taxon>
    </lineage>
</organism>
<name>A0A1C3TMK7_XANCT</name>